<evidence type="ECO:0000313" key="2">
    <source>
        <dbReference type="EMBL" id="KAL3386864.1"/>
    </source>
</evidence>
<dbReference type="EMBL" id="JBJJXI010000143">
    <property type="protein sequence ID" value="KAL3386864.1"/>
    <property type="molecule type" value="Genomic_DNA"/>
</dbReference>
<feature type="compositionally biased region" description="Basic residues" evidence="1">
    <location>
        <begin position="55"/>
        <end position="72"/>
    </location>
</feature>
<comment type="caution">
    <text evidence="2">The sequence shown here is derived from an EMBL/GenBank/DDBJ whole genome shotgun (WGS) entry which is preliminary data.</text>
</comment>
<reference evidence="2 3" key="1">
    <citation type="journal article" date="2024" name="bioRxiv">
        <title>A reference genome for Trichogramma kaykai: A tiny desert-dwelling parasitoid wasp with competing sex-ratio distorters.</title>
        <authorList>
            <person name="Culotta J."/>
            <person name="Lindsey A.R."/>
        </authorList>
    </citation>
    <scope>NUCLEOTIDE SEQUENCE [LARGE SCALE GENOMIC DNA]</scope>
    <source>
        <strain evidence="2 3">KSX58</strain>
    </source>
</reference>
<dbReference type="Proteomes" id="UP001627154">
    <property type="component" value="Unassembled WGS sequence"/>
</dbReference>
<protein>
    <submittedName>
        <fullName evidence="2">Uncharacterized protein</fullName>
    </submittedName>
</protein>
<keyword evidence="3" id="KW-1185">Reference proteome</keyword>
<sequence length="93" mass="10775">MRYIGGGVRDLTHELGDCVDDIEIVAFLGADLRNPEATNHHRGSRRLTICGIVKTGRRRHNNKKQKARKRQSDRRGRSAWFSYDTRASRRSRL</sequence>
<evidence type="ECO:0000313" key="3">
    <source>
        <dbReference type="Proteomes" id="UP001627154"/>
    </source>
</evidence>
<name>A0ABD2W1B6_9HYME</name>
<gene>
    <name evidence="2" type="ORF">TKK_017787</name>
</gene>
<accession>A0ABD2W1B6</accession>
<proteinExistence type="predicted"/>
<feature type="region of interest" description="Disordered" evidence="1">
    <location>
        <begin position="35"/>
        <end position="93"/>
    </location>
</feature>
<evidence type="ECO:0000256" key="1">
    <source>
        <dbReference type="SAM" id="MobiDB-lite"/>
    </source>
</evidence>
<dbReference type="AlphaFoldDB" id="A0ABD2W1B6"/>
<organism evidence="2 3">
    <name type="scientific">Trichogramma kaykai</name>
    <dbReference type="NCBI Taxonomy" id="54128"/>
    <lineage>
        <taxon>Eukaryota</taxon>
        <taxon>Metazoa</taxon>
        <taxon>Ecdysozoa</taxon>
        <taxon>Arthropoda</taxon>
        <taxon>Hexapoda</taxon>
        <taxon>Insecta</taxon>
        <taxon>Pterygota</taxon>
        <taxon>Neoptera</taxon>
        <taxon>Endopterygota</taxon>
        <taxon>Hymenoptera</taxon>
        <taxon>Apocrita</taxon>
        <taxon>Proctotrupomorpha</taxon>
        <taxon>Chalcidoidea</taxon>
        <taxon>Trichogrammatidae</taxon>
        <taxon>Trichogramma</taxon>
    </lineage>
</organism>